<proteinExistence type="predicted"/>
<dbReference type="AlphaFoldDB" id="A0A6A6CZW7"/>
<dbReference type="RefSeq" id="XP_033673583.1">
    <property type="nucleotide sequence ID" value="XM_033811186.1"/>
</dbReference>
<dbReference type="GeneID" id="54564458"/>
<reference evidence="1" key="1">
    <citation type="journal article" date="2020" name="Stud. Mycol.">
        <title>101 Dothideomycetes genomes: a test case for predicting lifestyles and emergence of pathogens.</title>
        <authorList>
            <person name="Haridas S."/>
            <person name="Albert R."/>
            <person name="Binder M."/>
            <person name="Bloem J."/>
            <person name="Labutti K."/>
            <person name="Salamov A."/>
            <person name="Andreopoulos B."/>
            <person name="Baker S."/>
            <person name="Barry K."/>
            <person name="Bills G."/>
            <person name="Bluhm B."/>
            <person name="Cannon C."/>
            <person name="Castanera R."/>
            <person name="Culley D."/>
            <person name="Daum C."/>
            <person name="Ezra D."/>
            <person name="Gonzalez J."/>
            <person name="Henrissat B."/>
            <person name="Kuo A."/>
            <person name="Liang C."/>
            <person name="Lipzen A."/>
            <person name="Lutzoni F."/>
            <person name="Magnuson J."/>
            <person name="Mondo S."/>
            <person name="Nolan M."/>
            <person name="Ohm R."/>
            <person name="Pangilinan J."/>
            <person name="Park H.-J."/>
            <person name="Ramirez L."/>
            <person name="Alfaro M."/>
            <person name="Sun H."/>
            <person name="Tritt A."/>
            <person name="Yoshinaga Y."/>
            <person name="Zwiers L.-H."/>
            <person name="Turgeon B."/>
            <person name="Goodwin S."/>
            <person name="Spatafora J."/>
            <person name="Crous P."/>
            <person name="Grigoriev I."/>
        </authorList>
    </citation>
    <scope>NUCLEOTIDE SEQUENCE</scope>
    <source>
        <strain evidence="1">ATCC 36951</strain>
    </source>
</reference>
<keyword evidence="2" id="KW-1185">Reference proteome</keyword>
<protein>
    <submittedName>
        <fullName evidence="1">Uncharacterized protein</fullName>
    </submittedName>
</protein>
<evidence type="ECO:0000313" key="1">
    <source>
        <dbReference type="EMBL" id="KAF2172694.1"/>
    </source>
</evidence>
<dbReference type="Proteomes" id="UP000799537">
    <property type="component" value="Unassembled WGS sequence"/>
</dbReference>
<accession>A0A6A6CZW7</accession>
<gene>
    <name evidence="1" type="ORF">M409DRAFT_49236</name>
</gene>
<sequence>MAPAGWNTREQIDDHKLAASIINGHGTENDAVFDDRGLDLLQRFCADPSIANRDRLLEEHEWVDEAGGKPGDKAAGKGDLAGFLVARHGTHDPALDERDLDMLKAWFEKGRPMGQNVSR</sequence>
<dbReference type="EMBL" id="ML993580">
    <property type="protein sequence ID" value="KAF2172694.1"/>
    <property type="molecule type" value="Genomic_DNA"/>
</dbReference>
<organism evidence="1 2">
    <name type="scientific">Zasmidium cellare ATCC 36951</name>
    <dbReference type="NCBI Taxonomy" id="1080233"/>
    <lineage>
        <taxon>Eukaryota</taxon>
        <taxon>Fungi</taxon>
        <taxon>Dikarya</taxon>
        <taxon>Ascomycota</taxon>
        <taxon>Pezizomycotina</taxon>
        <taxon>Dothideomycetes</taxon>
        <taxon>Dothideomycetidae</taxon>
        <taxon>Mycosphaerellales</taxon>
        <taxon>Mycosphaerellaceae</taxon>
        <taxon>Zasmidium</taxon>
    </lineage>
</organism>
<evidence type="ECO:0000313" key="2">
    <source>
        <dbReference type="Proteomes" id="UP000799537"/>
    </source>
</evidence>
<name>A0A6A6CZW7_ZASCE</name>
<dbReference type="OrthoDB" id="3523319at2759"/>